<dbReference type="OrthoDB" id="6515141at2759"/>
<reference evidence="2 3" key="1">
    <citation type="journal article" date="2018" name="Gigascience">
        <title>Genomes of trombidid mites reveal novel predicted allergens and laterally-transferred genes associated with secondary metabolism.</title>
        <authorList>
            <person name="Dong X."/>
            <person name="Chaisiri K."/>
            <person name="Xia D."/>
            <person name="Armstrong S.D."/>
            <person name="Fang Y."/>
            <person name="Donnelly M.J."/>
            <person name="Kadowaki T."/>
            <person name="McGarry J.W."/>
            <person name="Darby A.C."/>
            <person name="Makepeace B.L."/>
        </authorList>
    </citation>
    <scope>NUCLEOTIDE SEQUENCE [LARGE SCALE GENOMIC DNA]</scope>
    <source>
        <strain evidence="2">UoL-UT</strain>
    </source>
</reference>
<dbReference type="STRING" id="299467.A0A443S5C6"/>
<dbReference type="Pfam" id="PF10551">
    <property type="entry name" value="MULE"/>
    <property type="match status" value="1"/>
</dbReference>
<name>A0A443S5C6_9ACAR</name>
<dbReference type="InterPro" id="IPR018289">
    <property type="entry name" value="MULE_transposase_dom"/>
</dbReference>
<dbReference type="PANTHER" id="PTHR47160:SF10">
    <property type="entry name" value="MULE TRANSPOSASE DOMAIN-CONTAINING PROTEIN"/>
    <property type="match status" value="1"/>
</dbReference>
<evidence type="ECO:0000313" key="2">
    <source>
        <dbReference type="EMBL" id="RWS22729.1"/>
    </source>
</evidence>
<gene>
    <name evidence="2" type="ORF">B4U80_09036</name>
</gene>
<comment type="caution">
    <text evidence="2">The sequence shown here is derived from an EMBL/GenBank/DDBJ whole genome shotgun (WGS) entry which is preliminary data.</text>
</comment>
<dbReference type="PANTHER" id="PTHR47160">
    <property type="entry name" value="PUTATIVE-RELATED"/>
    <property type="match status" value="1"/>
</dbReference>
<dbReference type="VEuPathDB" id="VectorBase:LDEU009311"/>
<keyword evidence="3" id="KW-1185">Reference proteome</keyword>
<dbReference type="Proteomes" id="UP000288716">
    <property type="component" value="Unassembled WGS sequence"/>
</dbReference>
<accession>A0A443S5C6</accession>
<organism evidence="2 3">
    <name type="scientific">Leptotrombidium deliense</name>
    <dbReference type="NCBI Taxonomy" id="299467"/>
    <lineage>
        <taxon>Eukaryota</taxon>
        <taxon>Metazoa</taxon>
        <taxon>Ecdysozoa</taxon>
        <taxon>Arthropoda</taxon>
        <taxon>Chelicerata</taxon>
        <taxon>Arachnida</taxon>
        <taxon>Acari</taxon>
        <taxon>Acariformes</taxon>
        <taxon>Trombidiformes</taxon>
        <taxon>Prostigmata</taxon>
        <taxon>Anystina</taxon>
        <taxon>Parasitengona</taxon>
        <taxon>Trombiculoidea</taxon>
        <taxon>Trombiculidae</taxon>
        <taxon>Leptotrombidium</taxon>
    </lineage>
</organism>
<sequence length="412" mass="48046">MTDARLSRYIVNHDHANHAEDIADKEMMIKLKEGVLKDPTKGTKRVYNEVAKDEMRNSNDVSETVAKIPTYKRVARTMQRQKSKLLPPEPTSLELINLTGDWLETNNKEQFLAINDGTTDRIVVYATKEFAIRMAKADILFCDGTFKSVPKLFKQLYTFHAKYDKQMIPLVYCLLPSKSAATYMRLLNLLRDWISSFGFTLSPKEIMVDYEQAMITTIRRVFPNTRVRGCLFHYTQCIYRHVQSCGLSVEYLHSIGNDESNNVEADFKKVVRRFLALPFLPLTELEDAHTEIMEDIDLNDQRVSAFSDYHLDNWFKDGSTYPRELWNQYRNFCDRTNNGVEGWHSAFNKAVGKSHPRLYQFIDIIKDQQLEFELVSRQVDNGESTVTLRRKYITLNDRIKNLTAILDWICRC</sequence>
<proteinExistence type="predicted"/>
<protein>
    <recommendedName>
        <fullName evidence="1">MULE transposase domain-containing protein</fullName>
    </recommendedName>
</protein>
<evidence type="ECO:0000313" key="3">
    <source>
        <dbReference type="Proteomes" id="UP000288716"/>
    </source>
</evidence>
<dbReference type="EMBL" id="NCKV01008055">
    <property type="protein sequence ID" value="RWS22729.1"/>
    <property type="molecule type" value="Genomic_DNA"/>
</dbReference>
<evidence type="ECO:0000259" key="1">
    <source>
        <dbReference type="Pfam" id="PF10551"/>
    </source>
</evidence>
<dbReference type="AlphaFoldDB" id="A0A443S5C6"/>
<feature type="domain" description="MULE transposase" evidence="1">
    <location>
        <begin position="140"/>
        <end position="235"/>
    </location>
</feature>